<protein>
    <submittedName>
        <fullName evidence="1">Uncharacterized protein</fullName>
    </submittedName>
</protein>
<dbReference type="AlphaFoldDB" id="A0AAD9VDT6"/>
<evidence type="ECO:0000313" key="1">
    <source>
        <dbReference type="EMBL" id="KAK2570347.1"/>
    </source>
</evidence>
<proteinExistence type="predicted"/>
<dbReference type="Proteomes" id="UP001249851">
    <property type="component" value="Unassembled WGS sequence"/>
</dbReference>
<evidence type="ECO:0000313" key="2">
    <source>
        <dbReference type="Proteomes" id="UP001249851"/>
    </source>
</evidence>
<accession>A0AAD9VDT6</accession>
<gene>
    <name evidence="1" type="ORF">P5673_005140</name>
</gene>
<comment type="caution">
    <text evidence="1">The sequence shown here is derived from an EMBL/GenBank/DDBJ whole genome shotgun (WGS) entry which is preliminary data.</text>
</comment>
<organism evidence="1 2">
    <name type="scientific">Acropora cervicornis</name>
    <name type="common">Staghorn coral</name>
    <dbReference type="NCBI Taxonomy" id="6130"/>
    <lineage>
        <taxon>Eukaryota</taxon>
        <taxon>Metazoa</taxon>
        <taxon>Cnidaria</taxon>
        <taxon>Anthozoa</taxon>
        <taxon>Hexacorallia</taxon>
        <taxon>Scleractinia</taxon>
        <taxon>Astrocoeniina</taxon>
        <taxon>Acroporidae</taxon>
        <taxon>Acropora</taxon>
    </lineage>
</organism>
<reference evidence="1" key="1">
    <citation type="journal article" date="2023" name="G3 (Bethesda)">
        <title>Whole genome assembly and annotation of the endangered Caribbean coral Acropora cervicornis.</title>
        <authorList>
            <person name="Selwyn J.D."/>
            <person name="Vollmer S.V."/>
        </authorList>
    </citation>
    <scope>NUCLEOTIDE SEQUENCE</scope>
    <source>
        <strain evidence="1">K2</strain>
    </source>
</reference>
<dbReference type="EMBL" id="JARQWQ010000008">
    <property type="protein sequence ID" value="KAK2570347.1"/>
    <property type="molecule type" value="Genomic_DNA"/>
</dbReference>
<keyword evidence="2" id="KW-1185">Reference proteome</keyword>
<name>A0AAD9VDT6_ACRCE</name>
<reference evidence="1" key="2">
    <citation type="journal article" date="2023" name="Science">
        <title>Genomic signatures of disease resistance in endangered staghorn corals.</title>
        <authorList>
            <person name="Vollmer S.V."/>
            <person name="Selwyn J.D."/>
            <person name="Despard B.A."/>
            <person name="Roesel C.L."/>
        </authorList>
    </citation>
    <scope>NUCLEOTIDE SEQUENCE</scope>
    <source>
        <strain evidence="1">K2</strain>
    </source>
</reference>
<sequence>MHPIRSDMRSIVSWWNVDLSANAIWLRSSTKQYTSKKRDKEFQCILLTIEPSKLIRGPLSCSNSYGDFRRSS</sequence>